<proteinExistence type="predicted"/>
<dbReference type="CDD" id="cd18433">
    <property type="entry name" value="BRCT_Rad4_rpt3"/>
    <property type="match status" value="1"/>
</dbReference>
<feature type="domain" description="BRCT" evidence="3">
    <location>
        <begin position="105"/>
        <end position="194"/>
    </location>
</feature>
<dbReference type="GO" id="GO:0007095">
    <property type="term" value="P:mitotic G2 DNA damage checkpoint signaling"/>
    <property type="evidence" value="ECO:0007669"/>
    <property type="project" value="TreeGrafter"/>
</dbReference>
<evidence type="ECO:0000256" key="2">
    <source>
        <dbReference type="SAM" id="MobiDB-lite"/>
    </source>
</evidence>
<dbReference type="Proteomes" id="UP000799324">
    <property type="component" value="Unassembled WGS sequence"/>
</dbReference>
<dbReference type="OrthoDB" id="251770at2759"/>
<dbReference type="InterPro" id="IPR001357">
    <property type="entry name" value="BRCT_dom"/>
</dbReference>
<keyword evidence="5" id="KW-1185">Reference proteome</keyword>
<evidence type="ECO:0000313" key="4">
    <source>
        <dbReference type="EMBL" id="KAF2649269.1"/>
    </source>
</evidence>
<feature type="domain" description="BRCT" evidence="3">
    <location>
        <begin position="10"/>
        <end position="83"/>
    </location>
</feature>
<dbReference type="InterPro" id="IPR059215">
    <property type="entry name" value="BRCT2_TopBP1-like"/>
</dbReference>
<dbReference type="GO" id="GO:0006270">
    <property type="term" value="P:DNA replication initiation"/>
    <property type="evidence" value="ECO:0007669"/>
    <property type="project" value="TreeGrafter"/>
</dbReference>
<feature type="compositionally biased region" description="Polar residues" evidence="2">
    <location>
        <begin position="615"/>
        <end position="629"/>
    </location>
</feature>
<feature type="compositionally biased region" description="Low complexity" evidence="2">
    <location>
        <begin position="578"/>
        <end position="599"/>
    </location>
</feature>
<dbReference type="EMBL" id="MU004499">
    <property type="protein sequence ID" value="KAF2649269.1"/>
    <property type="molecule type" value="Genomic_DNA"/>
</dbReference>
<feature type="compositionally biased region" description="Low complexity" evidence="2">
    <location>
        <begin position="638"/>
        <end position="662"/>
    </location>
</feature>
<dbReference type="SMART" id="SM00292">
    <property type="entry name" value="BRCT"/>
    <property type="match status" value="4"/>
</dbReference>
<name>A0A6A6SNJ8_9PLEO</name>
<feature type="compositionally biased region" description="Basic and acidic residues" evidence="2">
    <location>
        <begin position="691"/>
        <end position="714"/>
    </location>
</feature>
<dbReference type="PROSITE" id="PS50172">
    <property type="entry name" value="BRCT"/>
    <property type="match status" value="4"/>
</dbReference>
<evidence type="ECO:0000256" key="1">
    <source>
        <dbReference type="ARBA" id="ARBA00022737"/>
    </source>
</evidence>
<reference evidence="4" key="1">
    <citation type="journal article" date="2020" name="Stud. Mycol.">
        <title>101 Dothideomycetes genomes: a test case for predicting lifestyles and emergence of pathogens.</title>
        <authorList>
            <person name="Haridas S."/>
            <person name="Albert R."/>
            <person name="Binder M."/>
            <person name="Bloem J."/>
            <person name="Labutti K."/>
            <person name="Salamov A."/>
            <person name="Andreopoulos B."/>
            <person name="Baker S."/>
            <person name="Barry K."/>
            <person name="Bills G."/>
            <person name="Bluhm B."/>
            <person name="Cannon C."/>
            <person name="Castanera R."/>
            <person name="Culley D."/>
            <person name="Daum C."/>
            <person name="Ezra D."/>
            <person name="Gonzalez J."/>
            <person name="Henrissat B."/>
            <person name="Kuo A."/>
            <person name="Liang C."/>
            <person name="Lipzen A."/>
            <person name="Lutzoni F."/>
            <person name="Magnuson J."/>
            <person name="Mondo S."/>
            <person name="Nolan M."/>
            <person name="Ohm R."/>
            <person name="Pangilinan J."/>
            <person name="Park H.-J."/>
            <person name="Ramirez L."/>
            <person name="Alfaro M."/>
            <person name="Sun H."/>
            <person name="Tritt A."/>
            <person name="Yoshinaga Y."/>
            <person name="Zwiers L.-H."/>
            <person name="Turgeon B."/>
            <person name="Goodwin S."/>
            <person name="Spatafora J."/>
            <person name="Crous P."/>
            <person name="Grigoriev I."/>
        </authorList>
    </citation>
    <scope>NUCLEOTIDE SEQUENCE</scope>
    <source>
        <strain evidence="4">CBS 122681</strain>
    </source>
</reference>
<dbReference type="AlphaFoldDB" id="A0A6A6SNJ8"/>
<feature type="domain" description="BRCT" evidence="3">
    <location>
        <begin position="318"/>
        <end position="417"/>
    </location>
</feature>
<organism evidence="4 5">
    <name type="scientific">Lophiostoma macrostomum CBS 122681</name>
    <dbReference type="NCBI Taxonomy" id="1314788"/>
    <lineage>
        <taxon>Eukaryota</taxon>
        <taxon>Fungi</taxon>
        <taxon>Dikarya</taxon>
        <taxon>Ascomycota</taxon>
        <taxon>Pezizomycotina</taxon>
        <taxon>Dothideomycetes</taxon>
        <taxon>Pleosporomycetidae</taxon>
        <taxon>Pleosporales</taxon>
        <taxon>Lophiostomataceae</taxon>
        <taxon>Lophiostoma</taxon>
    </lineage>
</organism>
<protein>
    <recommendedName>
        <fullName evidence="3">BRCT domain-containing protein</fullName>
    </recommendedName>
</protein>
<accession>A0A6A6SNJ8</accession>
<keyword evidence="1" id="KW-0677">Repeat</keyword>
<dbReference type="Gene3D" id="3.40.50.10190">
    <property type="entry name" value="BRCT domain"/>
    <property type="match status" value="4"/>
</dbReference>
<feature type="region of interest" description="Disordered" evidence="2">
    <location>
        <begin position="520"/>
        <end position="799"/>
    </location>
</feature>
<sequence>MHTFAGGYGTSQMPLAGAILCCTSISPEQRTELASIGAQMGATIKLDLTSDVTHLIVGNISSAKYRYVAKAREDVRVLTPEWLEALRALWMEGDDVDVAALEREYRLPTFYGLNICLTGFDNPDQRKYIQEMATQNGAEYHGDLTKTVTHLIAATPTGKKYEHAVNWRMKIVSREWFEQSLQRGMTLDEDCYHPTKPVEERGYGAWDRRRSTSPTLGKRSRDIEQATLVNPRQRKLRRSASSRMGIQSEALWAGITAGGLERKIQETDDWTDDGLARSLPTLDPPEATCLDENAHAYVQDDAQPANPASHAPSRPTVLSDGIFQGRMIFTWGFDSEKTKILQDHLGGNGATVIRQTADLAPLSADDLNWGFVVIPHDVETDVESLPGGAGAMTLVTNWWVERCVYTKALVDPTEHVLCRPFDKLAVSGFSELTINSTAFTGIELLQVTKVVALMGATYDEFLTTKTSVIVCNTRKPNADKFRFATDKRIPAVHATWLWESVATGEAQPYDKYLLNRLSPLQQKPRERPPGPFEEVPTAPLSEEDSLKLRERKQVQNPKQAQKPHSRTGAQPPGALSLTISADPTPSPTTASTTHPNTTAGELTTDQDDSFFGNLDGSTSLPLQDINPSVNSPPKPSISSNTSLKTKSSATLSNSSSSSNVLPKPVPTTCTSRRAPRHPTPDSVIPPPTDVAVHEDNDDEKKKETEKEREKEKDYSSIMSNILAQRKAASAQNPFPLNPQEASRQKRRRQLGRAPSARSNPSTADGKPLSRASSVSAPANGADAEAEPDGAFDSVLGPGETEFGRARTVEVYQPSQELGWDAHGAQEAREQMIRAMGGKVERVRGVVVRDVGGESGLGVGGRTRRRRG</sequence>
<feature type="compositionally biased region" description="Basic and acidic residues" evidence="2">
    <location>
        <begin position="544"/>
        <end position="553"/>
    </location>
</feature>
<evidence type="ECO:0000313" key="5">
    <source>
        <dbReference type="Proteomes" id="UP000799324"/>
    </source>
</evidence>
<gene>
    <name evidence="4" type="ORF">K491DRAFT_698238</name>
</gene>
<dbReference type="GO" id="GO:0033314">
    <property type="term" value="P:mitotic DNA replication checkpoint signaling"/>
    <property type="evidence" value="ECO:0007669"/>
    <property type="project" value="TreeGrafter"/>
</dbReference>
<evidence type="ECO:0000259" key="3">
    <source>
        <dbReference type="PROSITE" id="PS50172"/>
    </source>
</evidence>
<feature type="domain" description="BRCT" evidence="3">
    <location>
        <begin position="429"/>
        <end position="514"/>
    </location>
</feature>
<dbReference type="PANTHER" id="PTHR13561:SF20">
    <property type="entry name" value="DNA TOPOISOMERASE 2-BINDING PROTEIN 1"/>
    <property type="match status" value="1"/>
</dbReference>
<dbReference type="CDD" id="cd17731">
    <property type="entry name" value="BRCT_TopBP1_rpt2_like"/>
    <property type="match status" value="1"/>
</dbReference>
<dbReference type="InterPro" id="IPR036420">
    <property type="entry name" value="BRCT_dom_sf"/>
</dbReference>
<dbReference type="SUPFAM" id="SSF52113">
    <property type="entry name" value="BRCT domain"/>
    <property type="match status" value="3"/>
</dbReference>
<dbReference type="PANTHER" id="PTHR13561">
    <property type="entry name" value="DNA REPLICATION REGULATOR DPB11-RELATED"/>
    <property type="match status" value="1"/>
</dbReference>
<dbReference type="Pfam" id="PF12738">
    <property type="entry name" value="PTCB-BRCT"/>
    <property type="match status" value="3"/>
</dbReference>